<name>A0A1J0MG76_9CAUD</name>
<protein>
    <submittedName>
        <fullName evidence="2">Uncharacterized protein</fullName>
    </submittedName>
</protein>
<dbReference type="Proteomes" id="UP000231470">
    <property type="component" value="Segment"/>
</dbReference>
<reference evidence="1 4" key="2">
    <citation type="journal article" date="2017" name="Arch. Virol.">
        <title>First complete genome sequence of a virulent bacteriophage infecting the opportunistic pathogen Serratia rubidaea.</title>
        <authorList>
            <person name="Xing S."/>
            <person name="Ma T."/>
            <person name="Zhang X."/>
            <person name="Huang Y."/>
            <person name="Mi Z."/>
            <person name="Sun Q."/>
            <person name="An X."/>
            <person name="Fan H."/>
            <person name="Wu S."/>
            <person name="Wei L."/>
            <person name="Tong Y."/>
        </authorList>
    </citation>
    <scope>NUCLEOTIDE SEQUENCE [LARGE SCALE GENOMIC DNA]</scope>
</reference>
<dbReference type="OrthoDB" id="8025at10239"/>
<evidence type="ECO:0000313" key="3">
    <source>
        <dbReference type="Proteomes" id="UP000230444"/>
    </source>
</evidence>
<dbReference type="RefSeq" id="YP_009616090.1">
    <property type="nucleotide sequence ID" value="NC_042047.1"/>
</dbReference>
<dbReference type="Proteomes" id="UP000230444">
    <property type="component" value="Segment"/>
</dbReference>
<evidence type="ECO:0000313" key="1">
    <source>
        <dbReference type="EMBL" id="ANM47289.1"/>
    </source>
</evidence>
<proteinExistence type="predicted"/>
<sequence length="202" mass="23009">MGKIFVPTHLEGCQISAKYLHKQMNCGAVFVEPNPHTNSESPDAIGFRPDGCSILIEVKVSRDDFRADAKKPHRINPEQGMGSYRFYACPEGVIRIEDLPPKWGLFYFTPRKSLKAIHVPDIQISSLYSPQHYLDLIARRSPNGKMPPYLLHYQKMVEDFGHVVKNAVAEHNILYGAWRQLCIAQTRGVAYTVNEVFQRPNI</sequence>
<dbReference type="KEGG" id="vg:40092571"/>
<dbReference type="EMBL" id="KX147096">
    <property type="protein sequence ID" value="ANM47289.1"/>
    <property type="molecule type" value="Genomic_DNA"/>
</dbReference>
<evidence type="ECO:0000313" key="4">
    <source>
        <dbReference type="Proteomes" id="UP000231470"/>
    </source>
</evidence>
<dbReference type="GeneID" id="40092571"/>
<reference evidence="2 3" key="1">
    <citation type="submission" date="2016-11" db="EMBL/GenBank/DDBJ databases">
        <title>Complete genome of the first virulent bacteriophage infecting the opportunist pathogen Serratia rubidaea.</title>
        <authorList>
            <person name="Xing S."/>
            <person name="Ma T."/>
            <person name="Zhang X."/>
            <person name="Huang Y."/>
            <person name="Mi Z."/>
            <person name="Sun Q."/>
            <person name="An X."/>
            <person name="Fan H."/>
            <person name="Wu S."/>
            <person name="Lin W."/>
            <person name="Tong Y."/>
        </authorList>
    </citation>
    <scope>NUCLEOTIDE SEQUENCE [LARGE SCALE GENOMIC DNA]</scope>
</reference>
<evidence type="ECO:0000313" key="2">
    <source>
        <dbReference type="EMBL" id="APD20197.1"/>
    </source>
</evidence>
<accession>A0A1J0MG76</accession>
<keyword evidence="4" id="KW-1185">Reference proteome</keyword>
<organism evidence="2 3">
    <name type="scientific">Serratia phage vB_Sru_IME250</name>
    <dbReference type="NCBI Taxonomy" id="1852640"/>
    <lineage>
        <taxon>Viruses</taxon>
        <taxon>Duplodnaviria</taxon>
        <taxon>Heunggongvirae</taxon>
        <taxon>Uroviricota</taxon>
        <taxon>Caudoviricetes</taxon>
        <taxon>Pantevenvirales</taxon>
        <taxon>Ackermannviridae</taxon>
        <taxon>Taipeivirus</taxon>
        <taxon>Taipeivirus IME250</taxon>
    </lineage>
</organism>
<dbReference type="EMBL" id="KY073123">
    <property type="protein sequence ID" value="APD20197.1"/>
    <property type="molecule type" value="Genomic_DNA"/>
</dbReference>